<evidence type="ECO:0000256" key="6">
    <source>
        <dbReference type="ARBA" id="ARBA00018045"/>
    </source>
</evidence>
<dbReference type="EC" id="2.1.1.290" evidence="5"/>
<dbReference type="EMBL" id="KN714739">
    <property type="protein sequence ID" value="KUI59921.1"/>
    <property type="molecule type" value="Genomic_DNA"/>
</dbReference>
<evidence type="ECO:0000313" key="18">
    <source>
        <dbReference type="EMBL" id="KUI59921.1"/>
    </source>
</evidence>
<evidence type="ECO:0000256" key="16">
    <source>
        <dbReference type="SAM" id="MobiDB-lite"/>
    </source>
</evidence>
<evidence type="ECO:0000256" key="14">
    <source>
        <dbReference type="ARBA" id="ARBA00030847"/>
    </source>
</evidence>
<dbReference type="InterPro" id="IPR007213">
    <property type="entry name" value="Ppm1/Ppm2/Tcmp"/>
</dbReference>
<dbReference type="Gene3D" id="2.120.10.80">
    <property type="entry name" value="Kelch-type beta propeller"/>
    <property type="match status" value="1"/>
</dbReference>
<protein>
    <recommendedName>
        <fullName evidence="6">tRNA wybutosine-synthesizing protein 4</fullName>
        <ecNumber evidence="5">2.1.1.290</ecNumber>
        <ecNumber evidence="4">2.3.1.231</ecNumber>
    </recommendedName>
    <alternativeName>
        <fullName evidence="13">Leucine carboxyl methyltransferase 2</fullName>
    </alternativeName>
    <alternativeName>
        <fullName evidence="14">tRNA(Phe) (7-(3-amino-3-(methoxycarbonyl)propyl)wyosine(37)-N)-methoxycarbonyltransferase</fullName>
    </alternativeName>
    <alternativeName>
        <fullName evidence="12">tRNA(Phe) (7-(3-amino-3-carboxypropyl)wyosine(37)-O)-methyltransferase</fullName>
    </alternativeName>
</protein>
<dbReference type="FunFam" id="2.60.120.650:FF:000043">
    <property type="entry name" value="tRNA wybutosine-synthesizing protein 4"/>
    <property type="match status" value="1"/>
</dbReference>
<dbReference type="Gene3D" id="3.40.50.150">
    <property type="entry name" value="Vaccinia Virus protein VP39"/>
    <property type="match status" value="1"/>
</dbReference>
<gene>
    <name evidence="18" type="ORF">VP1G_07160</name>
</gene>
<keyword evidence="8" id="KW-0808">Transferase</keyword>
<evidence type="ECO:0000256" key="9">
    <source>
        <dbReference type="ARBA" id="ARBA00022691"/>
    </source>
</evidence>
<evidence type="ECO:0000256" key="7">
    <source>
        <dbReference type="ARBA" id="ARBA00022603"/>
    </source>
</evidence>
<name>A0A194V7X5_CYTMA</name>
<comment type="pathway">
    <text evidence="2">tRNA modification; wybutosine-tRNA(Phe) biosynthesis.</text>
</comment>
<evidence type="ECO:0000259" key="17">
    <source>
        <dbReference type="PROSITE" id="PS51184"/>
    </source>
</evidence>
<sequence length="1071" mass="119027">MGAHKSHGTPNSPTDTKATAQDDLVMATNSSSIVSKRSVERLYYPDEPHFFRFFVKKFQRRAPLINRGYHLRLHVIDVTLRNFLRQPSPKRKVVVNLGCGSDVIPWQCWTRYPENCHQSQAVFVDVDFPDLIKKKRQVILTTPALVSPLSGLKFDDNDESCPHVLLRSDRYFQVGCDLRRSAVLEQALASIVDVKECLFLFVAEVSITYMETEHADSLIKWASTLGQAEFCLLEQILPDGPDHPFARTMTDHFEKLSTPIKSVKAYPTIQHQHSRFGSRGWLNIQPNSLWSAWCGGYFLSPEDRRKLDEVEAFDEWEEFALFASHYMILHAKNYGEESAAFSSNYLYPKIPSTEAPTTYKQLVGHAGLRRFGAAMVLDDAFGRQTIMNCMGLGSTTRLPSYDLYKLEGSSSDVNVKPEGPTSRMCYTFTDIGHSTLLVGGRLSPSRAIKDCWVFKKESAHWERTWDLPVPLYRHSACRLAGSFAALVVGGKSNATDVSDEVLAYHPNRGWLRCSVQGSVQPKPVFGALLICSEREQQDPPVFIGFLIGGMSDDGTVHTQILAWKLVIHESQAPTITFSPADVASDGTATILPRLGAVCVQDHSRVVVLGGVGCNGIIPQEDEMIVCNFEGAGLHVSERITIPTTGENTKIPRPLIVGSSIAYPRNGQVIILGGGATCFSMGTFCMWPAFLFTASFVHLTELCASRLMTDFTVKFEGTKGTYTLAIDNRYDGSQPFPSPPRCWELSKSGEIVSRPPDPAPALEDNRDQPEELKSVPRINVASRESFDHVVQERLPVVMEGMDLGPCRNKWTLEYLKEHIGGDRKVVVHESNIQNMDFNAKNFRYTTMAFETFLKQVKDGARVYLRALSADAPADQPARLDQDFPAVASDFTLPEELNTCVQNMHSSVLRISGPVNMWLHYDVQANIYCQINGSKRMLLFPPSDVTHLGFAPGASSSSIDVFSSLGSSALAGTHPWEVNLGPGDILFLPPLWLHTATPSTDFSVAVNVFFRNLESGYSAGRDVYGNRDLAAYEKGRQDISRIDTAFGNVPADARQFYMLRLADELSQKAHGGS</sequence>
<dbReference type="InterPro" id="IPR011043">
    <property type="entry name" value="Gal_Oxase/kelch_b-propeller"/>
</dbReference>
<keyword evidence="10" id="KW-0819">tRNA processing</keyword>
<dbReference type="GO" id="GO:0008175">
    <property type="term" value="F:tRNA methyltransferase activity"/>
    <property type="evidence" value="ECO:0007669"/>
    <property type="project" value="TreeGrafter"/>
</dbReference>
<feature type="compositionally biased region" description="Polar residues" evidence="16">
    <location>
        <begin position="8"/>
        <end position="19"/>
    </location>
</feature>
<evidence type="ECO:0000313" key="19">
    <source>
        <dbReference type="Proteomes" id="UP000078576"/>
    </source>
</evidence>
<keyword evidence="9" id="KW-0949">S-adenosyl-L-methionine</keyword>
<evidence type="ECO:0000256" key="11">
    <source>
        <dbReference type="ARBA" id="ARBA00025588"/>
    </source>
</evidence>
<comment type="catalytic activity">
    <reaction evidence="15">
        <text>7-[(3S)-(3-amino-3-methoxycarbonyl)propyl]wyosine(37) in tRNA(Phe) + S-adenosyl-L-methionine + CO2 = wybutosine(37) in tRNA(Phe) + S-adenosyl-L-homocysteine + 2 H(+)</text>
        <dbReference type="Rhea" id="RHEA:37119"/>
        <dbReference type="Rhea" id="RHEA-COMP:11844"/>
        <dbReference type="Rhea" id="RHEA-COMP:11847"/>
        <dbReference type="ChEBI" id="CHEBI:15378"/>
        <dbReference type="ChEBI" id="CHEBI:16526"/>
        <dbReference type="ChEBI" id="CHEBI:57856"/>
        <dbReference type="ChEBI" id="CHEBI:59789"/>
        <dbReference type="ChEBI" id="CHEBI:73544"/>
        <dbReference type="ChEBI" id="CHEBI:74275"/>
        <dbReference type="EC" id="2.3.1.231"/>
    </reaction>
</comment>
<dbReference type="STRING" id="694573.A0A194V7X5"/>
<organism evidence="18 19">
    <name type="scientific">Cytospora mali</name>
    <name type="common">Apple Valsa canker fungus</name>
    <name type="synonym">Valsa mali</name>
    <dbReference type="NCBI Taxonomy" id="578113"/>
    <lineage>
        <taxon>Eukaryota</taxon>
        <taxon>Fungi</taxon>
        <taxon>Dikarya</taxon>
        <taxon>Ascomycota</taxon>
        <taxon>Pezizomycotina</taxon>
        <taxon>Sordariomycetes</taxon>
        <taxon>Sordariomycetidae</taxon>
        <taxon>Diaporthales</taxon>
        <taxon>Cytosporaceae</taxon>
        <taxon>Cytospora</taxon>
    </lineage>
</organism>
<dbReference type="EC" id="2.3.1.231" evidence="4"/>
<dbReference type="SUPFAM" id="SSF53335">
    <property type="entry name" value="S-adenosyl-L-methionine-dependent methyltransferases"/>
    <property type="match status" value="1"/>
</dbReference>
<evidence type="ECO:0000256" key="12">
    <source>
        <dbReference type="ARBA" id="ARBA00029750"/>
    </source>
</evidence>
<evidence type="ECO:0000256" key="8">
    <source>
        <dbReference type="ARBA" id="ARBA00022679"/>
    </source>
</evidence>
<dbReference type="Gene3D" id="2.60.120.650">
    <property type="entry name" value="Cupin"/>
    <property type="match status" value="1"/>
</dbReference>
<accession>A0A194V7X5</accession>
<evidence type="ECO:0000256" key="5">
    <source>
        <dbReference type="ARBA" id="ARBA00012779"/>
    </source>
</evidence>
<dbReference type="InterPro" id="IPR015915">
    <property type="entry name" value="Kelch-typ_b-propeller"/>
</dbReference>
<evidence type="ECO:0000256" key="10">
    <source>
        <dbReference type="ARBA" id="ARBA00022694"/>
    </source>
</evidence>
<dbReference type="PROSITE" id="PS51184">
    <property type="entry name" value="JMJC"/>
    <property type="match status" value="1"/>
</dbReference>
<comment type="function">
    <text evidence="11">Probable S-adenosyl-L-methionine-dependent methyltransferase that acts as a component of the wybutosine biosynthesis pathway. Wybutosine is a hyper modified guanosine with a tricyclic base found at the 3'-position adjacent to the anticodon of eukaryotic phenylalanine tRNA. May methylate the carboxyl group of leucine residues to form alpha-leucine ester residues.</text>
</comment>
<proteinExistence type="inferred from homology"/>
<feature type="region of interest" description="Disordered" evidence="16">
    <location>
        <begin position="1"/>
        <end position="21"/>
    </location>
</feature>
<evidence type="ECO:0000256" key="13">
    <source>
        <dbReference type="ARBA" id="ARBA00030231"/>
    </source>
</evidence>
<dbReference type="Proteomes" id="UP000078576">
    <property type="component" value="Unassembled WGS sequence"/>
</dbReference>
<feature type="domain" description="JmjC" evidence="17">
    <location>
        <begin position="859"/>
        <end position="1025"/>
    </location>
</feature>
<dbReference type="InterPro" id="IPR029063">
    <property type="entry name" value="SAM-dependent_MTases_sf"/>
</dbReference>
<dbReference type="PANTHER" id="PTHR46529:SF1">
    <property type="entry name" value="TRNA WYBUTOSINE-SYNTHESIZING PROTEIN 4"/>
    <property type="match status" value="1"/>
</dbReference>
<comment type="similarity">
    <text evidence="3">Belongs to the methyltransferase superfamily. LCMT family.</text>
</comment>
<dbReference type="AlphaFoldDB" id="A0A194V7X5"/>
<keyword evidence="7" id="KW-0489">Methyltransferase</keyword>
<dbReference type="Gene3D" id="6.10.140.1470">
    <property type="match status" value="1"/>
</dbReference>
<dbReference type="OrthoDB" id="47172at2759"/>
<dbReference type="InterPro" id="IPR041667">
    <property type="entry name" value="Cupin_8"/>
</dbReference>
<evidence type="ECO:0000256" key="15">
    <source>
        <dbReference type="ARBA" id="ARBA00049250"/>
    </source>
</evidence>
<dbReference type="SUPFAM" id="SSF50965">
    <property type="entry name" value="Galactose oxidase, central domain"/>
    <property type="match status" value="1"/>
</dbReference>
<dbReference type="PANTHER" id="PTHR46529">
    <property type="entry name" value="TRNA WYBUTOSINE-SYNTHESIZING PROTEIN 4"/>
    <property type="match status" value="1"/>
</dbReference>
<reference evidence="19" key="1">
    <citation type="submission" date="2014-12" db="EMBL/GenBank/DDBJ databases">
        <title>Genome Sequence of Valsa Canker Pathogens Uncovers a Specific Adaption of Colonization on Woody Bark.</title>
        <authorList>
            <person name="Yin Z."/>
            <person name="Liu H."/>
            <person name="Gao X."/>
            <person name="Li Z."/>
            <person name="Song N."/>
            <person name="Ke X."/>
            <person name="Dai Q."/>
            <person name="Wu Y."/>
            <person name="Sun Y."/>
            <person name="Xu J.-R."/>
            <person name="Kang Z.K."/>
            <person name="Wang L."/>
            <person name="Huang L."/>
        </authorList>
    </citation>
    <scope>NUCLEOTIDE SEQUENCE [LARGE SCALE GENOMIC DNA]</scope>
    <source>
        <strain evidence="19">SXYL134</strain>
    </source>
</reference>
<dbReference type="Pfam" id="PF04072">
    <property type="entry name" value="LCM"/>
    <property type="match status" value="1"/>
</dbReference>
<dbReference type="Pfam" id="PF13418">
    <property type="entry name" value="Beta-prop_TYW4"/>
    <property type="match status" value="1"/>
</dbReference>
<evidence type="ECO:0000256" key="1">
    <source>
        <dbReference type="ARBA" id="ARBA00001806"/>
    </source>
</evidence>
<evidence type="ECO:0000256" key="3">
    <source>
        <dbReference type="ARBA" id="ARBA00010703"/>
    </source>
</evidence>
<evidence type="ECO:0000256" key="4">
    <source>
        <dbReference type="ARBA" id="ARBA00012155"/>
    </source>
</evidence>
<dbReference type="SUPFAM" id="SSF51197">
    <property type="entry name" value="Clavaminate synthase-like"/>
    <property type="match status" value="1"/>
</dbReference>
<dbReference type="GO" id="GO:0031591">
    <property type="term" value="P:wybutosine biosynthetic process"/>
    <property type="evidence" value="ECO:0007669"/>
    <property type="project" value="TreeGrafter"/>
</dbReference>
<feature type="region of interest" description="Disordered" evidence="16">
    <location>
        <begin position="752"/>
        <end position="773"/>
    </location>
</feature>
<dbReference type="InterPro" id="IPR003347">
    <property type="entry name" value="JmjC_dom"/>
</dbReference>
<dbReference type="GO" id="GO:0030488">
    <property type="term" value="P:tRNA methylation"/>
    <property type="evidence" value="ECO:0007669"/>
    <property type="project" value="TreeGrafter"/>
</dbReference>
<dbReference type="Pfam" id="PF13621">
    <property type="entry name" value="Cupin_8"/>
    <property type="match status" value="1"/>
</dbReference>
<keyword evidence="19" id="KW-1185">Reference proteome</keyword>
<feature type="compositionally biased region" description="Basic and acidic residues" evidence="16">
    <location>
        <begin position="762"/>
        <end position="773"/>
    </location>
</feature>
<dbReference type="UniPathway" id="UPA00375"/>
<evidence type="ECO:0000256" key="2">
    <source>
        <dbReference type="ARBA" id="ARBA00004797"/>
    </source>
</evidence>
<comment type="catalytic activity">
    <reaction evidence="1">
        <text>7-[(3S)-3-amino-3-carboxypropyl]wyosine(37) in tRNA(Phe) + S-adenosyl-L-methionine = 7-[(3S)-(3-amino-3-methoxycarbonyl)propyl]wyosine(37) in tRNA(Phe) + S-adenosyl-L-homocysteine</text>
        <dbReference type="Rhea" id="RHEA:36903"/>
        <dbReference type="Rhea" id="RHEA-COMP:10379"/>
        <dbReference type="Rhea" id="RHEA-COMP:11844"/>
        <dbReference type="ChEBI" id="CHEBI:57856"/>
        <dbReference type="ChEBI" id="CHEBI:59789"/>
        <dbReference type="ChEBI" id="CHEBI:73543"/>
        <dbReference type="ChEBI" id="CHEBI:74275"/>
        <dbReference type="EC" id="2.1.1.290"/>
    </reaction>
</comment>